<dbReference type="EMBL" id="JAXCLX010000001">
    <property type="protein sequence ID" value="MDY0871032.1"/>
    <property type="molecule type" value="Genomic_DNA"/>
</dbReference>
<dbReference type="GO" id="GO:0016787">
    <property type="term" value="F:hydrolase activity"/>
    <property type="evidence" value="ECO:0007669"/>
    <property type="project" value="UniProtKB-KW"/>
</dbReference>
<dbReference type="RefSeq" id="WP_320499401.1">
    <property type="nucleotide sequence ID" value="NZ_JAXCLX010000001.1"/>
</dbReference>
<dbReference type="PROSITE" id="PS50208">
    <property type="entry name" value="CASPASE_P20"/>
    <property type="match status" value="1"/>
</dbReference>
<reference evidence="4 5" key="1">
    <citation type="journal article" date="2013" name="Antonie Van Leeuwenhoek">
        <title>Dongia rigui sp. nov., isolated from freshwater of a large wetland in Korea.</title>
        <authorList>
            <person name="Baik K.S."/>
            <person name="Hwang Y.M."/>
            <person name="Choi J.S."/>
            <person name="Kwon J."/>
            <person name="Seong C.N."/>
        </authorList>
    </citation>
    <scope>NUCLEOTIDE SEQUENCE [LARGE SCALE GENOMIC DNA]</scope>
    <source>
        <strain evidence="4 5">04SU4-P</strain>
    </source>
</reference>
<organism evidence="4 5">
    <name type="scientific">Dongia rigui</name>
    <dbReference type="NCBI Taxonomy" id="940149"/>
    <lineage>
        <taxon>Bacteria</taxon>
        <taxon>Pseudomonadati</taxon>
        <taxon>Pseudomonadota</taxon>
        <taxon>Alphaproteobacteria</taxon>
        <taxon>Rhodospirillales</taxon>
        <taxon>Dongiaceae</taxon>
        <taxon>Dongia</taxon>
    </lineage>
</organism>
<dbReference type="InterPro" id="IPR052039">
    <property type="entry name" value="Caspase-related_regulators"/>
</dbReference>
<dbReference type="Gene3D" id="3.40.50.1460">
    <property type="match status" value="1"/>
</dbReference>
<feature type="chain" id="PRO_5045214272" evidence="2">
    <location>
        <begin position="30"/>
        <end position="472"/>
    </location>
</feature>
<name>A0ABU5DUR6_9PROT</name>
<protein>
    <submittedName>
        <fullName evidence="4">Caspase family protein</fullName>
        <ecNumber evidence="4">3.4.22.-</ecNumber>
    </submittedName>
</protein>
<dbReference type="SUPFAM" id="SSF52129">
    <property type="entry name" value="Caspase-like"/>
    <property type="match status" value="1"/>
</dbReference>
<proteinExistence type="predicted"/>
<dbReference type="InterPro" id="IPR001309">
    <property type="entry name" value="Pept_C14_p20"/>
</dbReference>
<comment type="caution">
    <text evidence="4">The sequence shown here is derived from an EMBL/GenBank/DDBJ whole genome shotgun (WGS) entry which is preliminary data.</text>
</comment>
<feature type="domain" description="Caspase family p20" evidence="3">
    <location>
        <begin position="32"/>
        <end position="166"/>
    </location>
</feature>
<dbReference type="PANTHER" id="PTHR22576">
    <property type="entry name" value="MUCOSA ASSOCIATED LYMPHOID TISSUE LYMPHOMA TRANSLOCATION PROTEIN 1/PARACASPASE"/>
    <property type="match status" value="1"/>
</dbReference>
<dbReference type="Pfam" id="PF00656">
    <property type="entry name" value="Peptidase_C14"/>
    <property type="match status" value="1"/>
</dbReference>
<keyword evidence="4" id="KW-0378">Hydrolase</keyword>
<feature type="compositionally biased region" description="Low complexity" evidence="1">
    <location>
        <begin position="329"/>
        <end position="354"/>
    </location>
</feature>
<evidence type="ECO:0000256" key="2">
    <source>
        <dbReference type="SAM" id="SignalP"/>
    </source>
</evidence>
<evidence type="ECO:0000313" key="4">
    <source>
        <dbReference type="EMBL" id="MDY0871032.1"/>
    </source>
</evidence>
<feature type="signal peptide" evidence="2">
    <location>
        <begin position="1"/>
        <end position="29"/>
    </location>
</feature>
<keyword evidence="5" id="KW-1185">Reference proteome</keyword>
<evidence type="ECO:0000256" key="1">
    <source>
        <dbReference type="SAM" id="MobiDB-lite"/>
    </source>
</evidence>
<dbReference type="InterPro" id="IPR011600">
    <property type="entry name" value="Pept_C14_caspase"/>
</dbReference>
<dbReference type="EC" id="3.4.22.-" evidence="4"/>
<accession>A0ABU5DUR6</accession>
<evidence type="ECO:0000313" key="5">
    <source>
        <dbReference type="Proteomes" id="UP001271769"/>
    </source>
</evidence>
<feature type="region of interest" description="Disordered" evidence="1">
    <location>
        <begin position="325"/>
        <end position="378"/>
    </location>
</feature>
<evidence type="ECO:0000259" key="3">
    <source>
        <dbReference type="PROSITE" id="PS50208"/>
    </source>
</evidence>
<gene>
    <name evidence="4" type="ORF">SMD31_03835</name>
</gene>
<sequence length="472" mass="49620">MTQKLIRIRSTLPAAFLALLALLFCLAPAAAEPRLALVIGNGKYGKEIGSLINPPNDANLVADSLAKLGFKVTKLVNGDQKAMKRAISTFGQALSAAGPEAVGLFFYAGHGIQVDGTNYLIPVGAAIAAEADVDLEAVSAETVLKQMEYAGARVNIVILDACRNNPLPRSMRGADRGLARMDAPAGSFIGYSTSPGDVANDGDGKNSPYTAALVSEMSKPGVAIEEAFRNVRVKVMQTTSKQQVPWDSSSLTGAFYFNEQQAAPAAVAAAAPAAKPIANAAKEKAYWDGIKDSKDADDYQAYLAKFPDGLYADVARDKLDRYGGKVKTAAAAPDSQPAAQQQAERSPEPAAEPETQVASLPAADAEPAPQPSNAGDGLLLSAKVSGQLKAYLSQLQNRNGAFAVSPDGRFSGSFTCEEVGQCIPGKKGQRQNTDPRFPRNAALQKCASVSKQECVIVLIRGEQKQPYSLASE</sequence>
<dbReference type="InterPro" id="IPR029030">
    <property type="entry name" value="Caspase-like_dom_sf"/>
</dbReference>
<dbReference type="PANTHER" id="PTHR22576:SF37">
    <property type="entry name" value="MUCOSA-ASSOCIATED LYMPHOID TISSUE LYMPHOMA TRANSLOCATION PROTEIN 1"/>
    <property type="match status" value="1"/>
</dbReference>
<keyword evidence="2" id="KW-0732">Signal</keyword>
<dbReference type="Proteomes" id="UP001271769">
    <property type="component" value="Unassembled WGS sequence"/>
</dbReference>